<dbReference type="InterPro" id="IPR056792">
    <property type="entry name" value="PRC_RimM"/>
</dbReference>
<evidence type="ECO:0000259" key="6">
    <source>
        <dbReference type="Pfam" id="PF01782"/>
    </source>
</evidence>
<name>A0A3D2XB48_9FIRM</name>
<comment type="subunit">
    <text evidence="5">Binds ribosomal protein uS19.</text>
</comment>
<evidence type="ECO:0000256" key="1">
    <source>
        <dbReference type="ARBA" id="ARBA00022490"/>
    </source>
</evidence>
<dbReference type="GO" id="GO:0006364">
    <property type="term" value="P:rRNA processing"/>
    <property type="evidence" value="ECO:0007669"/>
    <property type="project" value="UniProtKB-UniRule"/>
</dbReference>
<comment type="subcellular location">
    <subcellularLocation>
        <location evidence="5">Cytoplasm</location>
    </subcellularLocation>
</comment>
<evidence type="ECO:0000256" key="4">
    <source>
        <dbReference type="ARBA" id="ARBA00023186"/>
    </source>
</evidence>
<feature type="domain" description="RimM N-terminal" evidence="6">
    <location>
        <begin position="7"/>
        <end position="87"/>
    </location>
</feature>
<dbReference type="EMBL" id="DPVV01000597">
    <property type="protein sequence ID" value="HCL04311.1"/>
    <property type="molecule type" value="Genomic_DNA"/>
</dbReference>
<dbReference type="AlphaFoldDB" id="A0A3D2XB48"/>
<dbReference type="HAMAP" id="MF_00014">
    <property type="entry name" value="Ribosome_mat_RimM"/>
    <property type="match status" value="1"/>
</dbReference>
<keyword evidence="2 5" id="KW-0690">Ribosome biogenesis</keyword>
<dbReference type="InterPro" id="IPR009000">
    <property type="entry name" value="Transl_B-barrel_sf"/>
</dbReference>
<evidence type="ECO:0000259" key="7">
    <source>
        <dbReference type="Pfam" id="PF24986"/>
    </source>
</evidence>
<keyword evidence="1 5" id="KW-0963">Cytoplasm</keyword>
<evidence type="ECO:0000313" key="9">
    <source>
        <dbReference type="Proteomes" id="UP000262969"/>
    </source>
</evidence>
<dbReference type="GO" id="GO:0042274">
    <property type="term" value="P:ribosomal small subunit biogenesis"/>
    <property type="evidence" value="ECO:0007669"/>
    <property type="project" value="UniProtKB-UniRule"/>
</dbReference>
<keyword evidence="4 5" id="KW-0143">Chaperone</keyword>
<comment type="function">
    <text evidence="5">An accessory protein needed during the final step in the assembly of 30S ribosomal subunit, possibly for assembly of the head region. Essential for efficient processing of 16S rRNA. May be needed both before and after RbfA during the maturation of 16S rRNA. It has affinity for free ribosomal 30S subunits but not for 70S ribosomes.</text>
</comment>
<organism evidence="8 9">
    <name type="scientific">Lachnoclostridium phytofermentans</name>
    <dbReference type="NCBI Taxonomy" id="66219"/>
    <lineage>
        <taxon>Bacteria</taxon>
        <taxon>Bacillati</taxon>
        <taxon>Bacillota</taxon>
        <taxon>Clostridia</taxon>
        <taxon>Lachnospirales</taxon>
        <taxon>Lachnospiraceae</taxon>
    </lineage>
</organism>
<sequence length="169" mass="19129">MEDLLRVGVISSTHGIKGEAKVFPTTDDMNRFKKLKMVILDTGKEQKELEIENVKFFKQFVILKFKGIDNINDIEKYKGKDLLITRENAVDLSEGEFFICDLIGLQAEEEDGSSLGELTEVLQTGANDVFVIKTKQGKEILIPYIDDCVKKIDINERKIVVHLLPGLVE</sequence>
<feature type="domain" description="Ribosome maturation factor RimM PRC barrel" evidence="7">
    <location>
        <begin position="101"/>
        <end position="165"/>
    </location>
</feature>
<dbReference type="Gene3D" id="2.40.30.60">
    <property type="entry name" value="RimM"/>
    <property type="match status" value="1"/>
</dbReference>
<dbReference type="SUPFAM" id="SSF50346">
    <property type="entry name" value="PRC-barrel domain"/>
    <property type="match status" value="1"/>
</dbReference>
<dbReference type="Gene3D" id="2.30.30.240">
    <property type="entry name" value="PRC-barrel domain"/>
    <property type="match status" value="1"/>
</dbReference>
<dbReference type="PANTHER" id="PTHR33692">
    <property type="entry name" value="RIBOSOME MATURATION FACTOR RIMM"/>
    <property type="match status" value="1"/>
</dbReference>
<keyword evidence="3 5" id="KW-0698">rRNA processing</keyword>
<dbReference type="GO" id="GO:0005737">
    <property type="term" value="C:cytoplasm"/>
    <property type="evidence" value="ECO:0007669"/>
    <property type="project" value="UniProtKB-SubCell"/>
</dbReference>
<evidence type="ECO:0000313" key="8">
    <source>
        <dbReference type="EMBL" id="HCL04311.1"/>
    </source>
</evidence>
<proteinExistence type="inferred from homology"/>
<reference evidence="8 9" key="1">
    <citation type="journal article" date="2018" name="Nat. Biotechnol.">
        <title>A standardized bacterial taxonomy based on genome phylogeny substantially revises the tree of life.</title>
        <authorList>
            <person name="Parks D.H."/>
            <person name="Chuvochina M."/>
            <person name="Waite D.W."/>
            <person name="Rinke C."/>
            <person name="Skarshewski A."/>
            <person name="Chaumeil P.A."/>
            <person name="Hugenholtz P."/>
        </authorList>
    </citation>
    <scope>NUCLEOTIDE SEQUENCE [LARGE SCALE GENOMIC DNA]</scope>
    <source>
        <strain evidence="8">UBA11728</strain>
    </source>
</reference>
<evidence type="ECO:0000256" key="3">
    <source>
        <dbReference type="ARBA" id="ARBA00022552"/>
    </source>
</evidence>
<dbReference type="GO" id="GO:0005840">
    <property type="term" value="C:ribosome"/>
    <property type="evidence" value="ECO:0007669"/>
    <property type="project" value="InterPro"/>
</dbReference>
<comment type="similarity">
    <text evidence="5">Belongs to the RimM family.</text>
</comment>
<evidence type="ECO:0000256" key="2">
    <source>
        <dbReference type="ARBA" id="ARBA00022517"/>
    </source>
</evidence>
<dbReference type="SUPFAM" id="SSF50447">
    <property type="entry name" value="Translation proteins"/>
    <property type="match status" value="1"/>
</dbReference>
<dbReference type="Pfam" id="PF24986">
    <property type="entry name" value="PRC_RimM"/>
    <property type="match status" value="1"/>
</dbReference>
<dbReference type="NCBIfam" id="TIGR02273">
    <property type="entry name" value="16S_RimM"/>
    <property type="match status" value="1"/>
</dbReference>
<protein>
    <recommendedName>
        <fullName evidence="5">Ribosome maturation factor RimM</fullName>
    </recommendedName>
</protein>
<evidence type="ECO:0000256" key="5">
    <source>
        <dbReference type="HAMAP-Rule" id="MF_00014"/>
    </source>
</evidence>
<comment type="caution">
    <text evidence="8">The sequence shown here is derived from an EMBL/GenBank/DDBJ whole genome shotgun (WGS) entry which is preliminary data.</text>
</comment>
<dbReference type="InterPro" id="IPR011961">
    <property type="entry name" value="RimM"/>
</dbReference>
<dbReference type="InterPro" id="IPR011033">
    <property type="entry name" value="PRC_barrel-like_sf"/>
</dbReference>
<dbReference type="InterPro" id="IPR002676">
    <property type="entry name" value="RimM_N"/>
</dbReference>
<accession>A0A3D2XB48</accession>
<dbReference type="PANTHER" id="PTHR33692:SF1">
    <property type="entry name" value="RIBOSOME MATURATION FACTOR RIMM"/>
    <property type="match status" value="1"/>
</dbReference>
<dbReference type="Pfam" id="PF01782">
    <property type="entry name" value="RimM"/>
    <property type="match status" value="1"/>
</dbReference>
<gene>
    <name evidence="5" type="primary">rimM</name>
    <name evidence="8" type="ORF">DHW61_18195</name>
</gene>
<comment type="domain">
    <text evidence="5">The PRC barrel domain binds ribosomal protein uS19.</text>
</comment>
<dbReference type="Proteomes" id="UP000262969">
    <property type="component" value="Unassembled WGS sequence"/>
</dbReference>
<dbReference type="InterPro" id="IPR036976">
    <property type="entry name" value="RimM_N_sf"/>
</dbReference>
<dbReference type="GO" id="GO:0043022">
    <property type="term" value="F:ribosome binding"/>
    <property type="evidence" value="ECO:0007669"/>
    <property type="project" value="InterPro"/>
</dbReference>